<keyword evidence="3" id="KW-1185">Reference proteome</keyword>
<feature type="domain" description="2EXR" evidence="1">
    <location>
        <begin position="4"/>
        <end position="96"/>
    </location>
</feature>
<gene>
    <name evidence="2" type="ORF">MHUMG1_08278</name>
</gene>
<name>A0A9P8M4I4_9HYPO</name>
<evidence type="ECO:0000313" key="2">
    <source>
        <dbReference type="EMBL" id="KAH0593955.1"/>
    </source>
</evidence>
<dbReference type="AlphaFoldDB" id="A0A9P8M4I4"/>
<proteinExistence type="predicted"/>
<evidence type="ECO:0000259" key="1">
    <source>
        <dbReference type="Pfam" id="PF20150"/>
    </source>
</evidence>
<comment type="caution">
    <text evidence="2">The sequence shown here is derived from an EMBL/GenBank/DDBJ whole genome shotgun (WGS) entry which is preliminary data.</text>
</comment>
<dbReference type="PANTHER" id="PTHR35910:SF1">
    <property type="entry name" value="2EXR DOMAIN-CONTAINING PROTEIN"/>
    <property type="match status" value="1"/>
</dbReference>
<evidence type="ECO:0000313" key="3">
    <source>
        <dbReference type="Proteomes" id="UP000764110"/>
    </source>
</evidence>
<accession>A0A9P8M4I4</accession>
<sequence length="217" mass="25381">MATFHPFPRLPFELRAMVWALAAEPRTVQIDVDYAERINPQVGQSDVMGIYCSSTPVPAVLHTCQESRKQSPYEKLFYSEETEPCYVWVNFDLDMFDIGTGHVNILFRNRSRVRRLKFEFDHTQYDCWVSEDFEAWQFENLVEFHVVVGDLRECATFWDVDFLPSKQGKFVFIDRRTGMTMNSCDLYDMVWRLLIMTWLCLGNDDETDGEGLSPGPI</sequence>
<dbReference type="InterPro" id="IPR045518">
    <property type="entry name" value="2EXR"/>
</dbReference>
<dbReference type="Pfam" id="PF20150">
    <property type="entry name" value="2EXR"/>
    <property type="match status" value="1"/>
</dbReference>
<dbReference type="PANTHER" id="PTHR35910">
    <property type="entry name" value="2EXR DOMAIN-CONTAINING PROTEIN"/>
    <property type="match status" value="1"/>
</dbReference>
<reference evidence="2 3" key="1">
    <citation type="submission" date="2020-07" db="EMBL/GenBank/DDBJ databases">
        <title>Metarhizium humberi genome.</title>
        <authorList>
            <person name="Lysoe E."/>
        </authorList>
    </citation>
    <scope>NUCLEOTIDE SEQUENCE [LARGE SCALE GENOMIC DNA]</scope>
    <source>
        <strain evidence="2 3">ESALQ1638</strain>
    </source>
</reference>
<dbReference type="Proteomes" id="UP000764110">
    <property type="component" value="Unassembled WGS sequence"/>
</dbReference>
<protein>
    <recommendedName>
        <fullName evidence="1">2EXR domain-containing protein</fullName>
    </recommendedName>
</protein>
<organism evidence="2 3">
    <name type="scientific">Metarhizium humberi</name>
    <dbReference type="NCBI Taxonomy" id="2596975"/>
    <lineage>
        <taxon>Eukaryota</taxon>
        <taxon>Fungi</taxon>
        <taxon>Dikarya</taxon>
        <taxon>Ascomycota</taxon>
        <taxon>Pezizomycotina</taxon>
        <taxon>Sordariomycetes</taxon>
        <taxon>Hypocreomycetidae</taxon>
        <taxon>Hypocreales</taxon>
        <taxon>Clavicipitaceae</taxon>
        <taxon>Metarhizium</taxon>
    </lineage>
</organism>
<dbReference type="EMBL" id="JACEFI010000018">
    <property type="protein sequence ID" value="KAH0593955.1"/>
    <property type="molecule type" value="Genomic_DNA"/>
</dbReference>